<evidence type="ECO:0000313" key="1">
    <source>
        <dbReference type="EMBL" id="BAM41880.1"/>
    </source>
</evidence>
<protein>
    <submittedName>
        <fullName evidence="1">Uncharacterized protein</fullName>
    </submittedName>
</protein>
<gene>
    <name evidence="1" type="ORF">TOT_040000260</name>
</gene>
<proteinExistence type="predicted"/>
<reference evidence="1 2" key="1">
    <citation type="journal article" date="2012" name="MBio">
        <title>Comparative genome analysis of three eukaryotic parasites with differing abilities to transform leukocytes reveals key mediators of Theileria-induced leukocyte transformation.</title>
        <authorList>
            <person name="Hayashida K."/>
            <person name="Hara Y."/>
            <person name="Abe T."/>
            <person name="Yamasaki C."/>
            <person name="Toyoda A."/>
            <person name="Kosuge T."/>
            <person name="Suzuki Y."/>
            <person name="Sato Y."/>
            <person name="Kawashima S."/>
            <person name="Katayama T."/>
            <person name="Wakaguri H."/>
            <person name="Inoue N."/>
            <person name="Homma K."/>
            <person name="Tada-Umezaki M."/>
            <person name="Yagi Y."/>
            <person name="Fujii Y."/>
            <person name="Habara T."/>
            <person name="Kanehisa M."/>
            <person name="Watanabe H."/>
            <person name="Ito K."/>
            <person name="Gojobori T."/>
            <person name="Sugawara H."/>
            <person name="Imanishi T."/>
            <person name="Weir W."/>
            <person name="Gardner M."/>
            <person name="Pain A."/>
            <person name="Shiels B."/>
            <person name="Hattori M."/>
            <person name="Nene V."/>
            <person name="Sugimoto C."/>
        </authorList>
    </citation>
    <scope>NUCLEOTIDE SEQUENCE [LARGE SCALE GENOMIC DNA]</scope>
    <source>
        <strain evidence="1 2">Shintoku</strain>
    </source>
</reference>
<sequence>MTRGLRCVKVERGKPETKRIKYMSVGVLLTSCIKTRKNEDQQRSCRCVSTTKRNMEYKKI</sequence>
<name>J4DAC2_THEOR</name>
<dbReference type="EMBL" id="AP011949">
    <property type="protein sequence ID" value="BAM41880.1"/>
    <property type="molecule type" value="Genomic_DNA"/>
</dbReference>
<keyword evidence="2" id="KW-1185">Reference proteome</keyword>
<organism evidence="1 2">
    <name type="scientific">Theileria orientalis strain Shintoku</name>
    <dbReference type="NCBI Taxonomy" id="869250"/>
    <lineage>
        <taxon>Eukaryota</taxon>
        <taxon>Sar</taxon>
        <taxon>Alveolata</taxon>
        <taxon>Apicomplexa</taxon>
        <taxon>Aconoidasida</taxon>
        <taxon>Piroplasmida</taxon>
        <taxon>Theileriidae</taxon>
        <taxon>Theileria</taxon>
    </lineage>
</organism>
<dbReference type="VEuPathDB" id="PiroplasmaDB:TOT_040000260"/>
<dbReference type="Proteomes" id="UP000003786">
    <property type="component" value="Chromosome 4"/>
</dbReference>
<dbReference type="GeneID" id="20716343"/>
<evidence type="ECO:0000313" key="2">
    <source>
        <dbReference type="Proteomes" id="UP000003786"/>
    </source>
</evidence>
<dbReference type="PROSITE" id="PS51257">
    <property type="entry name" value="PROKAR_LIPOPROTEIN"/>
    <property type="match status" value="1"/>
</dbReference>
<dbReference type="KEGG" id="tot:TOT_040000260"/>
<accession>J4DAC2</accession>
<dbReference type="AlphaFoldDB" id="J4DAC2"/>
<dbReference type="RefSeq" id="XP_009692181.1">
    <property type="nucleotide sequence ID" value="XM_009693886.1"/>
</dbReference>